<dbReference type="GO" id="GO:0022857">
    <property type="term" value="F:transmembrane transporter activity"/>
    <property type="evidence" value="ECO:0007669"/>
    <property type="project" value="InterPro"/>
</dbReference>
<feature type="transmembrane region" description="Helical" evidence="5">
    <location>
        <begin position="191"/>
        <end position="211"/>
    </location>
</feature>
<reference evidence="7 8" key="1">
    <citation type="submission" date="2018-05" db="EMBL/GenBank/DDBJ databases">
        <title>Reference genomes for bee gut microbiota database.</title>
        <authorList>
            <person name="Ellegaard K.M."/>
        </authorList>
    </citation>
    <scope>NUCLEOTIDE SEQUENCE [LARGE SCALE GENOMIC DNA]</scope>
    <source>
        <strain evidence="7 8">ESL0177</strain>
    </source>
</reference>
<dbReference type="RefSeq" id="WP_110422830.1">
    <property type="nucleotide sequence ID" value="NZ_QGLP01000004.1"/>
</dbReference>
<dbReference type="GO" id="GO:0005886">
    <property type="term" value="C:plasma membrane"/>
    <property type="evidence" value="ECO:0007669"/>
    <property type="project" value="TreeGrafter"/>
</dbReference>
<dbReference type="AlphaFoldDB" id="A0A2V4EBK8"/>
<evidence type="ECO:0000256" key="3">
    <source>
        <dbReference type="ARBA" id="ARBA00022989"/>
    </source>
</evidence>
<name>A0A2V4EBK8_9GAMM</name>
<organism evidence="7 8">
    <name type="scientific">Gilliamella apicola</name>
    <dbReference type="NCBI Taxonomy" id="1196095"/>
    <lineage>
        <taxon>Bacteria</taxon>
        <taxon>Pseudomonadati</taxon>
        <taxon>Pseudomonadota</taxon>
        <taxon>Gammaproteobacteria</taxon>
        <taxon>Orbales</taxon>
        <taxon>Orbaceae</taxon>
        <taxon>Gilliamella</taxon>
    </lineage>
</organism>
<protein>
    <submittedName>
        <fullName evidence="7">MFS transporter</fullName>
    </submittedName>
</protein>
<dbReference type="PROSITE" id="PS50850">
    <property type="entry name" value="MFS"/>
    <property type="match status" value="1"/>
</dbReference>
<feature type="transmembrane region" description="Helical" evidence="5">
    <location>
        <begin position="223"/>
        <end position="241"/>
    </location>
</feature>
<keyword evidence="2 5" id="KW-0812">Transmembrane</keyword>
<feature type="transmembrane region" description="Helical" evidence="5">
    <location>
        <begin position="78"/>
        <end position="99"/>
    </location>
</feature>
<dbReference type="Pfam" id="PF07690">
    <property type="entry name" value="MFS_1"/>
    <property type="match status" value="1"/>
</dbReference>
<dbReference type="SUPFAM" id="SSF103473">
    <property type="entry name" value="MFS general substrate transporter"/>
    <property type="match status" value="1"/>
</dbReference>
<feature type="transmembrane region" description="Helical" evidence="5">
    <location>
        <begin position="295"/>
        <end position="317"/>
    </location>
</feature>
<feature type="transmembrane region" description="Helical" evidence="5">
    <location>
        <begin position="164"/>
        <end position="185"/>
    </location>
</feature>
<dbReference type="EMBL" id="QGLP01000004">
    <property type="protein sequence ID" value="PXZ05717.1"/>
    <property type="molecule type" value="Genomic_DNA"/>
</dbReference>
<sequence length="492" mass="54373">MLKSTTTTQIFGVSYIKNFNFRFTYKLDNIMQQYNHVRKMAILVAATFFMENLDATVITTAIPAMAKSFLTNPQDLSVGISAYMLALTIGLPASGWIANRFTAYRVFSISIILFMLASILCALSTNLTMFTIARLIQGLGGSLMVPVGRTVVLSRTEKQHLVSTISILVWPGLIAPLMGPLIGGFCAQYLSWHWIFILNIPLGFIALFFAHRLLPKELPEKRSFDSIGFIACGIGLLMFVYGLEMVSHSNHSLWLGLAASFAGSLVLTFAYYHLTHTKHPLVSLYAFSKRTFRMTFLGGSLIRIGLNSAPFILPLMFQVGFGWSPITAGSLLLSLFAGNILLKTINTSLIHKFGFRNILIVNGLLLSFSFVLCALFTPDTSIIWIIVVLFFAGGARSIQFTTITTLSFAEIDKTEIQSANILSTIFQQLNNVLGIVLSALFLFIASSYHGHKQLMVADFRLALFMVAGMTLLAMIDFITLPKNAGNNLKDKQ</sequence>
<gene>
    <name evidence="7" type="ORF">DKK79_03295</name>
</gene>
<evidence type="ECO:0000313" key="8">
    <source>
        <dbReference type="Proteomes" id="UP000247483"/>
    </source>
</evidence>
<dbReference type="PANTHER" id="PTHR23501:SF1">
    <property type="entry name" value="TRANSPORT PROTEIN HSRA-RELATED"/>
    <property type="match status" value="1"/>
</dbReference>
<evidence type="ECO:0000256" key="2">
    <source>
        <dbReference type="ARBA" id="ARBA00022692"/>
    </source>
</evidence>
<feature type="transmembrane region" description="Helical" evidence="5">
    <location>
        <begin position="461"/>
        <end position="480"/>
    </location>
</feature>
<dbReference type="Gene3D" id="1.20.1720.10">
    <property type="entry name" value="Multidrug resistance protein D"/>
    <property type="match status" value="1"/>
</dbReference>
<comment type="caution">
    <text evidence="7">The sequence shown here is derived from an EMBL/GenBank/DDBJ whole genome shotgun (WGS) entry which is preliminary data.</text>
</comment>
<feature type="domain" description="Major facilitator superfamily (MFS) profile" evidence="6">
    <location>
        <begin position="40"/>
        <end position="485"/>
    </location>
</feature>
<dbReference type="InterPro" id="IPR011701">
    <property type="entry name" value="MFS"/>
</dbReference>
<feature type="transmembrane region" description="Helical" evidence="5">
    <location>
        <begin position="131"/>
        <end position="152"/>
    </location>
</feature>
<evidence type="ECO:0000256" key="4">
    <source>
        <dbReference type="ARBA" id="ARBA00023136"/>
    </source>
</evidence>
<feature type="transmembrane region" description="Helical" evidence="5">
    <location>
        <begin position="323"/>
        <end position="342"/>
    </location>
</feature>
<dbReference type="Gene3D" id="1.20.1250.20">
    <property type="entry name" value="MFS general substrate transporter like domains"/>
    <property type="match status" value="1"/>
</dbReference>
<evidence type="ECO:0000259" key="6">
    <source>
        <dbReference type="PROSITE" id="PS50850"/>
    </source>
</evidence>
<dbReference type="Proteomes" id="UP000247483">
    <property type="component" value="Unassembled WGS sequence"/>
</dbReference>
<feature type="transmembrane region" description="Helical" evidence="5">
    <location>
        <begin position="106"/>
        <end position="125"/>
    </location>
</feature>
<keyword evidence="3 5" id="KW-1133">Transmembrane helix</keyword>
<comment type="subcellular location">
    <subcellularLocation>
        <location evidence="1">Membrane</location>
        <topology evidence="1">Multi-pass membrane protein</topology>
    </subcellularLocation>
</comment>
<feature type="transmembrane region" description="Helical" evidence="5">
    <location>
        <begin position="354"/>
        <end position="377"/>
    </location>
</feature>
<keyword evidence="4 5" id="KW-0472">Membrane</keyword>
<dbReference type="PANTHER" id="PTHR23501">
    <property type="entry name" value="MAJOR FACILITATOR SUPERFAMILY"/>
    <property type="match status" value="1"/>
</dbReference>
<feature type="transmembrane region" description="Helical" evidence="5">
    <location>
        <begin position="41"/>
        <end position="66"/>
    </location>
</feature>
<feature type="transmembrane region" description="Helical" evidence="5">
    <location>
        <begin position="253"/>
        <end position="274"/>
    </location>
</feature>
<feature type="transmembrane region" description="Helical" evidence="5">
    <location>
        <begin position="383"/>
        <end position="408"/>
    </location>
</feature>
<dbReference type="InterPro" id="IPR036259">
    <property type="entry name" value="MFS_trans_sf"/>
</dbReference>
<evidence type="ECO:0000313" key="7">
    <source>
        <dbReference type="EMBL" id="PXZ05717.1"/>
    </source>
</evidence>
<evidence type="ECO:0000256" key="1">
    <source>
        <dbReference type="ARBA" id="ARBA00004141"/>
    </source>
</evidence>
<evidence type="ECO:0000256" key="5">
    <source>
        <dbReference type="SAM" id="Phobius"/>
    </source>
</evidence>
<accession>A0A2V4EBK8</accession>
<feature type="transmembrane region" description="Helical" evidence="5">
    <location>
        <begin position="429"/>
        <end position="449"/>
    </location>
</feature>
<proteinExistence type="predicted"/>
<dbReference type="InterPro" id="IPR020846">
    <property type="entry name" value="MFS_dom"/>
</dbReference>